<dbReference type="Proteomes" id="UP000236959">
    <property type="component" value="Unassembled WGS sequence"/>
</dbReference>
<dbReference type="InterPro" id="IPR044862">
    <property type="entry name" value="Pro_4_hyd_alph_FE2OG_OXY"/>
</dbReference>
<evidence type="ECO:0000256" key="3">
    <source>
        <dbReference type="ARBA" id="ARBA00022896"/>
    </source>
</evidence>
<dbReference type="Pfam" id="PF13640">
    <property type="entry name" value="2OG-FeII_Oxy_3"/>
    <property type="match status" value="1"/>
</dbReference>
<dbReference type="InterPro" id="IPR006620">
    <property type="entry name" value="Pro_4_hyd_alph"/>
</dbReference>
<dbReference type="SMART" id="SM00702">
    <property type="entry name" value="P4Hc"/>
    <property type="match status" value="1"/>
</dbReference>
<dbReference type="GO" id="GO:0016705">
    <property type="term" value="F:oxidoreductase activity, acting on paired donors, with incorporation or reduction of molecular oxygen"/>
    <property type="evidence" value="ECO:0007669"/>
    <property type="project" value="InterPro"/>
</dbReference>
<dbReference type="AlphaFoldDB" id="A0A2S3US64"/>
<evidence type="ECO:0000256" key="6">
    <source>
        <dbReference type="ARBA" id="ARBA00023004"/>
    </source>
</evidence>
<accession>A0A2S3US64</accession>
<dbReference type="PROSITE" id="PS51471">
    <property type="entry name" value="FE2OG_OXY"/>
    <property type="match status" value="1"/>
</dbReference>
<keyword evidence="9" id="KW-1185">Reference proteome</keyword>
<dbReference type="RefSeq" id="WP_103223247.1">
    <property type="nucleotide sequence ID" value="NZ_PPCN01000006.1"/>
</dbReference>
<protein>
    <submittedName>
        <fullName evidence="8">2-oxoglutarate-Fe(II)-dependent oxygenase superfamily protein</fullName>
    </submittedName>
</protein>
<keyword evidence="5" id="KW-0560">Oxidoreductase</keyword>
<dbReference type="GO" id="GO:0005506">
    <property type="term" value="F:iron ion binding"/>
    <property type="evidence" value="ECO:0007669"/>
    <property type="project" value="InterPro"/>
</dbReference>
<reference evidence="8 9" key="1">
    <citation type="submission" date="2018-01" db="EMBL/GenBank/DDBJ databases">
        <title>Genomic Encyclopedia of Archaeal and Bacterial Type Strains, Phase II (KMG-II): from individual species to whole genera.</title>
        <authorList>
            <person name="Goeker M."/>
        </authorList>
    </citation>
    <scope>NUCLEOTIDE SEQUENCE [LARGE SCALE GENOMIC DNA]</scope>
    <source>
        <strain evidence="8 9">DSM 17023</strain>
    </source>
</reference>
<name>A0A2S3US64_9HYPH</name>
<dbReference type="Gene3D" id="2.60.120.620">
    <property type="entry name" value="q2cbj1_9rhob like domain"/>
    <property type="match status" value="1"/>
</dbReference>
<dbReference type="GO" id="GO:0051213">
    <property type="term" value="F:dioxygenase activity"/>
    <property type="evidence" value="ECO:0007669"/>
    <property type="project" value="UniProtKB-KW"/>
</dbReference>
<evidence type="ECO:0000256" key="1">
    <source>
        <dbReference type="ARBA" id="ARBA00001961"/>
    </source>
</evidence>
<comment type="caution">
    <text evidence="8">The sequence shown here is derived from an EMBL/GenBank/DDBJ whole genome shotgun (WGS) entry which is preliminary data.</text>
</comment>
<keyword evidence="4" id="KW-0223">Dioxygenase</keyword>
<keyword evidence="3" id="KW-0847">Vitamin C</keyword>
<gene>
    <name evidence="8" type="ORF">CLV41_106140</name>
</gene>
<dbReference type="InterPro" id="IPR005123">
    <property type="entry name" value="Oxoglu/Fe-dep_dioxygenase_dom"/>
</dbReference>
<keyword evidence="6" id="KW-0408">Iron</keyword>
<dbReference type="EMBL" id="PPCN01000006">
    <property type="protein sequence ID" value="POF30526.1"/>
    <property type="molecule type" value="Genomic_DNA"/>
</dbReference>
<evidence type="ECO:0000313" key="9">
    <source>
        <dbReference type="Proteomes" id="UP000236959"/>
    </source>
</evidence>
<feature type="domain" description="Fe2OG dioxygenase" evidence="7">
    <location>
        <begin position="90"/>
        <end position="180"/>
    </location>
</feature>
<evidence type="ECO:0000256" key="2">
    <source>
        <dbReference type="ARBA" id="ARBA00022723"/>
    </source>
</evidence>
<dbReference type="GO" id="GO:0031418">
    <property type="term" value="F:L-ascorbic acid binding"/>
    <property type="evidence" value="ECO:0007669"/>
    <property type="project" value="UniProtKB-KW"/>
</dbReference>
<evidence type="ECO:0000256" key="4">
    <source>
        <dbReference type="ARBA" id="ARBA00022964"/>
    </source>
</evidence>
<keyword evidence="2" id="KW-0479">Metal-binding</keyword>
<organism evidence="8 9">
    <name type="scientific">Roseibium marinum</name>
    <dbReference type="NCBI Taxonomy" id="281252"/>
    <lineage>
        <taxon>Bacteria</taxon>
        <taxon>Pseudomonadati</taxon>
        <taxon>Pseudomonadota</taxon>
        <taxon>Alphaproteobacteria</taxon>
        <taxon>Hyphomicrobiales</taxon>
        <taxon>Stappiaceae</taxon>
        <taxon>Roseibium</taxon>
    </lineage>
</organism>
<comment type="cofactor">
    <cofactor evidence="1">
        <name>L-ascorbate</name>
        <dbReference type="ChEBI" id="CHEBI:38290"/>
    </cofactor>
</comment>
<evidence type="ECO:0000256" key="5">
    <source>
        <dbReference type="ARBA" id="ARBA00023002"/>
    </source>
</evidence>
<evidence type="ECO:0000313" key="8">
    <source>
        <dbReference type="EMBL" id="POF30526.1"/>
    </source>
</evidence>
<dbReference type="OrthoDB" id="269774at2"/>
<sequence>MRNGRPANIEMGADMLNRVAAELYWGRIFDPGLSARIADLATSFSDYERDRGANPVGEDFRISEHPGIFSLYRTQEDFIRETILETANTRPLTPQTPYIARYLPGPRGGLDMHADNSAWTLIWYLNGNFSGGELMFPTLGVSLKPRAGMAVMFPGGVLYPHASAPVAKGCKLAMVIMVDRK</sequence>
<evidence type="ECO:0000259" key="7">
    <source>
        <dbReference type="PROSITE" id="PS51471"/>
    </source>
</evidence>
<proteinExistence type="predicted"/>